<reference evidence="1" key="1">
    <citation type="submission" date="2015-12" db="EMBL/GenBank/DDBJ databases">
        <title>Gene expression during late stages of embryo sac development: a critical building block for successful pollen-pistil interactions.</title>
        <authorList>
            <person name="Liu Y."/>
            <person name="Joly V."/>
            <person name="Sabar M."/>
            <person name="Matton D.P."/>
        </authorList>
    </citation>
    <scope>NUCLEOTIDE SEQUENCE</scope>
</reference>
<dbReference type="EMBL" id="GEDG01030994">
    <property type="protein sequence ID" value="JAP11635.1"/>
    <property type="molecule type" value="Transcribed_RNA"/>
</dbReference>
<sequence length="74" mass="8209">AEQLKAFQVFSLAYSCQIGQAGALKPNQTGPLKTKGAAGLRGKGYGCGRGWLEQFWPLTRFFFLQNILTICTFY</sequence>
<accession>A0A0V0GUQ8</accession>
<protein>
    <submittedName>
        <fullName evidence="1">Putative ovule protein</fullName>
    </submittedName>
</protein>
<feature type="non-terminal residue" evidence="1">
    <location>
        <position position="1"/>
    </location>
</feature>
<evidence type="ECO:0000313" key="1">
    <source>
        <dbReference type="EMBL" id="JAP11635.1"/>
    </source>
</evidence>
<dbReference type="AlphaFoldDB" id="A0A0V0GUQ8"/>
<name>A0A0V0GUQ8_SOLCH</name>
<organism evidence="1">
    <name type="scientific">Solanum chacoense</name>
    <name type="common">Chaco potato</name>
    <dbReference type="NCBI Taxonomy" id="4108"/>
    <lineage>
        <taxon>Eukaryota</taxon>
        <taxon>Viridiplantae</taxon>
        <taxon>Streptophyta</taxon>
        <taxon>Embryophyta</taxon>
        <taxon>Tracheophyta</taxon>
        <taxon>Spermatophyta</taxon>
        <taxon>Magnoliopsida</taxon>
        <taxon>eudicotyledons</taxon>
        <taxon>Gunneridae</taxon>
        <taxon>Pentapetalae</taxon>
        <taxon>asterids</taxon>
        <taxon>lamiids</taxon>
        <taxon>Solanales</taxon>
        <taxon>Solanaceae</taxon>
        <taxon>Solanoideae</taxon>
        <taxon>Solaneae</taxon>
        <taxon>Solanum</taxon>
    </lineage>
</organism>
<proteinExistence type="predicted"/>